<name>A0A2S9YW90_9BACT</name>
<dbReference type="AlphaFoldDB" id="A0A2S9YW90"/>
<gene>
    <name evidence="1" type="ORF">ENSA7_10010</name>
</gene>
<reference evidence="1 2" key="1">
    <citation type="submission" date="2018-03" db="EMBL/GenBank/DDBJ databases">
        <title>Draft Genome Sequences of the Obligatory Marine Myxobacteria Enhygromyxa salina SWB007.</title>
        <authorList>
            <person name="Poehlein A."/>
            <person name="Moghaddam J.A."/>
            <person name="Harms H."/>
            <person name="Alanjari M."/>
            <person name="Koenig G.M."/>
            <person name="Daniel R."/>
            <person name="Schaeberle T.F."/>
        </authorList>
    </citation>
    <scope>NUCLEOTIDE SEQUENCE [LARGE SCALE GENOMIC DNA]</scope>
    <source>
        <strain evidence="1 2">SWB007</strain>
    </source>
</reference>
<evidence type="ECO:0000313" key="2">
    <source>
        <dbReference type="Proteomes" id="UP000238823"/>
    </source>
</evidence>
<accession>A0A2S9YW90</accession>
<proteinExistence type="predicted"/>
<protein>
    <submittedName>
        <fullName evidence="1">Uncharacterized protein</fullName>
    </submittedName>
</protein>
<evidence type="ECO:0000313" key="1">
    <source>
        <dbReference type="EMBL" id="PRQ09309.1"/>
    </source>
</evidence>
<dbReference type="Proteomes" id="UP000238823">
    <property type="component" value="Unassembled WGS sequence"/>
</dbReference>
<sequence>MIVVTNRIPVAQGHEIDFEDRFRKRVHLVCDLVVSPPAAMTRSRCQVALGYRAISLP</sequence>
<dbReference type="Gene3D" id="3.30.70.100">
    <property type="match status" value="1"/>
</dbReference>
<dbReference type="EMBL" id="PVNL01000029">
    <property type="protein sequence ID" value="PRQ09309.1"/>
    <property type="molecule type" value="Genomic_DNA"/>
</dbReference>
<comment type="caution">
    <text evidence="1">The sequence shown here is derived from an EMBL/GenBank/DDBJ whole genome shotgun (WGS) entry which is preliminary data.</text>
</comment>
<organism evidence="1 2">
    <name type="scientific">Enhygromyxa salina</name>
    <dbReference type="NCBI Taxonomy" id="215803"/>
    <lineage>
        <taxon>Bacteria</taxon>
        <taxon>Pseudomonadati</taxon>
        <taxon>Myxococcota</taxon>
        <taxon>Polyangia</taxon>
        <taxon>Nannocystales</taxon>
        <taxon>Nannocystaceae</taxon>
        <taxon>Enhygromyxa</taxon>
    </lineage>
</organism>